<keyword evidence="3" id="KW-1185">Reference proteome</keyword>
<evidence type="ECO:0000313" key="2">
    <source>
        <dbReference type="EMBL" id="KAF2725830.1"/>
    </source>
</evidence>
<name>A0A9P4QHF3_9PEZI</name>
<protein>
    <submittedName>
        <fullName evidence="2">Uncharacterized protein</fullName>
    </submittedName>
</protein>
<feature type="compositionally biased region" description="Basic and acidic residues" evidence="1">
    <location>
        <begin position="15"/>
        <end position="25"/>
    </location>
</feature>
<feature type="region of interest" description="Disordered" evidence="1">
    <location>
        <begin position="1"/>
        <end position="25"/>
    </location>
</feature>
<proteinExistence type="predicted"/>
<dbReference type="EMBL" id="MU003766">
    <property type="protein sequence ID" value="KAF2725830.1"/>
    <property type="molecule type" value="Genomic_DNA"/>
</dbReference>
<evidence type="ECO:0000313" key="3">
    <source>
        <dbReference type="Proteomes" id="UP000799441"/>
    </source>
</evidence>
<gene>
    <name evidence="2" type="ORF">K431DRAFT_53740</name>
</gene>
<comment type="caution">
    <text evidence="2">The sequence shown here is derived from an EMBL/GenBank/DDBJ whole genome shotgun (WGS) entry which is preliminary data.</text>
</comment>
<evidence type="ECO:0000256" key="1">
    <source>
        <dbReference type="SAM" id="MobiDB-lite"/>
    </source>
</evidence>
<sequence length="236" mass="26639">MEGPIGRRGRRERKRERERVRRMEQSRVDAQCNGRLRIDADNPMLFRRLAPTARERDRSGLGHVVVHLSKRDQAALPIVPLSVRLRSSQAIDVDSEAYCTAVRQSLQSIDFHHKANPLPRPGALPLGAQRVNLLARSSLLLSVCDEMMSCRCAEGARVDGRESKVWLAMDVKDDRCISNADRPLLLSSPQQCNQYHCKNCEDHAEVTCSLLPFHAYRRVATLLSALALRHRVDTAS</sequence>
<dbReference type="AlphaFoldDB" id="A0A9P4QHF3"/>
<reference evidence="2" key="1">
    <citation type="journal article" date="2020" name="Stud. Mycol.">
        <title>101 Dothideomycetes genomes: a test case for predicting lifestyles and emergence of pathogens.</title>
        <authorList>
            <person name="Haridas S."/>
            <person name="Albert R."/>
            <person name="Binder M."/>
            <person name="Bloem J."/>
            <person name="Labutti K."/>
            <person name="Salamov A."/>
            <person name="Andreopoulos B."/>
            <person name="Baker S."/>
            <person name="Barry K."/>
            <person name="Bills G."/>
            <person name="Bluhm B."/>
            <person name="Cannon C."/>
            <person name="Castanera R."/>
            <person name="Culley D."/>
            <person name="Daum C."/>
            <person name="Ezra D."/>
            <person name="Gonzalez J."/>
            <person name="Henrissat B."/>
            <person name="Kuo A."/>
            <person name="Liang C."/>
            <person name="Lipzen A."/>
            <person name="Lutzoni F."/>
            <person name="Magnuson J."/>
            <person name="Mondo S."/>
            <person name="Nolan M."/>
            <person name="Ohm R."/>
            <person name="Pangilinan J."/>
            <person name="Park H.-J."/>
            <person name="Ramirez L."/>
            <person name="Alfaro M."/>
            <person name="Sun H."/>
            <person name="Tritt A."/>
            <person name="Yoshinaga Y."/>
            <person name="Zwiers L.-H."/>
            <person name="Turgeon B."/>
            <person name="Goodwin S."/>
            <person name="Spatafora J."/>
            <person name="Crous P."/>
            <person name="Grigoriev I."/>
        </authorList>
    </citation>
    <scope>NUCLEOTIDE SEQUENCE</scope>
    <source>
        <strain evidence="2">CBS 116435</strain>
    </source>
</reference>
<accession>A0A9P4QHF3</accession>
<organism evidence="2 3">
    <name type="scientific">Polychaeton citri CBS 116435</name>
    <dbReference type="NCBI Taxonomy" id="1314669"/>
    <lineage>
        <taxon>Eukaryota</taxon>
        <taxon>Fungi</taxon>
        <taxon>Dikarya</taxon>
        <taxon>Ascomycota</taxon>
        <taxon>Pezizomycotina</taxon>
        <taxon>Dothideomycetes</taxon>
        <taxon>Dothideomycetidae</taxon>
        <taxon>Capnodiales</taxon>
        <taxon>Capnodiaceae</taxon>
        <taxon>Polychaeton</taxon>
    </lineage>
</organism>
<dbReference type="Proteomes" id="UP000799441">
    <property type="component" value="Unassembled WGS sequence"/>
</dbReference>